<keyword evidence="3" id="KW-1185">Reference proteome</keyword>
<accession>A0A8H5IXV6</accession>
<name>A0A8H5IXV6_9HYPO</name>
<evidence type="ECO:0000313" key="3">
    <source>
        <dbReference type="Proteomes" id="UP000522262"/>
    </source>
</evidence>
<feature type="coiled-coil region" evidence="1">
    <location>
        <begin position="143"/>
        <end position="170"/>
    </location>
</feature>
<reference evidence="2 3" key="1">
    <citation type="submission" date="2020-05" db="EMBL/GenBank/DDBJ databases">
        <title>Identification and distribution of gene clusters putatively required for synthesis of sphingolipid metabolism inhibitors in phylogenetically diverse species of the filamentous fungus Fusarium.</title>
        <authorList>
            <person name="Kim H.-S."/>
            <person name="Busman M."/>
            <person name="Brown D.W."/>
            <person name="Divon H."/>
            <person name="Uhlig S."/>
            <person name="Proctor R.H."/>
        </authorList>
    </citation>
    <scope>NUCLEOTIDE SEQUENCE [LARGE SCALE GENOMIC DNA]</scope>
    <source>
        <strain evidence="2 3">NRRL 53147</strain>
    </source>
</reference>
<dbReference type="EMBL" id="JAAOAM010000132">
    <property type="protein sequence ID" value="KAF5544847.1"/>
    <property type="molecule type" value="Genomic_DNA"/>
</dbReference>
<evidence type="ECO:0000313" key="2">
    <source>
        <dbReference type="EMBL" id="KAF5544847.1"/>
    </source>
</evidence>
<gene>
    <name evidence="2" type="ORF">FMEXI_6360</name>
</gene>
<dbReference type="Proteomes" id="UP000522262">
    <property type="component" value="Unassembled WGS sequence"/>
</dbReference>
<proteinExistence type="predicted"/>
<organism evidence="2 3">
    <name type="scientific">Fusarium mexicanum</name>
    <dbReference type="NCBI Taxonomy" id="751941"/>
    <lineage>
        <taxon>Eukaryota</taxon>
        <taxon>Fungi</taxon>
        <taxon>Dikarya</taxon>
        <taxon>Ascomycota</taxon>
        <taxon>Pezizomycotina</taxon>
        <taxon>Sordariomycetes</taxon>
        <taxon>Hypocreomycetidae</taxon>
        <taxon>Hypocreales</taxon>
        <taxon>Nectriaceae</taxon>
        <taxon>Fusarium</taxon>
        <taxon>Fusarium fujikuroi species complex</taxon>
    </lineage>
</organism>
<dbReference type="AlphaFoldDB" id="A0A8H5IXV6"/>
<feature type="coiled-coil region" evidence="1">
    <location>
        <begin position="52"/>
        <end position="93"/>
    </location>
</feature>
<keyword evidence="1" id="KW-0175">Coiled coil</keyword>
<protein>
    <submittedName>
        <fullName evidence="2">Uncharacterized protein</fullName>
    </submittedName>
</protein>
<sequence length="276" mass="32130">MAAETLSHSSLSSTGMAYRSDTHAACVSNAYKLLKNRFNDILRKHDSLEKSQKLLQRRTDQASRDNRRLRRELNRQQNDYKLLVKEIASISAEKSQLYSQLEEEKFQKQLGDLSLQQCLDEIGERQQEIKEERSKRQLNDLMVNRNRNKIEEQKLALEEKENHLRTCKEAIVTAYSGISTLKAQNRYLEQRLVVGEDNICELNWQLERKNGETARLNIVVAKLEKERSEAMDGCHYLQAQIGKLKTTKYRELHRHSTNIGAVLDQCTDTTYAHSDY</sequence>
<comment type="caution">
    <text evidence="2">The sequence shown here is derived from an EMBL/GenBank/DDBJ whole genome shotgun (WGS) entry which is preliminary data.</text>
</comment>
<evidence type="ECO:0000256" key="1">
    <source>
        <dbReference type="SAM" id="Coils"/>
    </source>
</evidence>